<evidence type="ECO:0000313" key="2">
    <source>
        <dbReference type="Proteomes" id="UP000664859"/>
    </source>
</evidence>
<dbReference type="AlphaFoldDB" id="A0A835YL50"/>
<accession>A0A835YL50</accession>
<proteinExistence type="predicted"/>
<sequence length="205" mass="23478">MLTTNERIALFKSIPNGIYRPATVTYMEIMDVIQHHVSFETKTARGIEYFEMKPHPVYDNRGIYIVHPDGTETDISFRKGYPIRGGGRSGVKATRSKVFRMAVLEQTNAYKVKNCTGDCARCGDRFEYDELQVDHCGTKFRDIMAEFIRNFGEPHAFDDNGDMGRNFSTLDDDYCEKWKTFHASKATYRMLCKTCNRATSVSDSA</sequence>
<dbReference type="OrthoDB" id="409625at2759"/>
<protein>
    <submittedName>
        <fullName evidence="1">Uncharacterized protein</fullName>
    </submittedName>
</protein>
<organism evidence="1 2">
    <name type="scientific">Tribonema minus</name>
    <dbReference type="NCBI Taxonomy" id="303371"/>
    <lineage>
        <taxon>Eukaryota</taxon>
        <taxon>Sar</taxon>
        <taxon>Stramenopiles</taxon>
        <taxon>Ochrophyta</taxon>
        <taxon>PX clade</taxon>
        <taxon>Xanthophyceae</taxon>
        <taxon>Tribonematales</taxon>
        <taxon>Tribonemataceae</taxon>
        <taxon>Tribonema</taxon>
    </lineage>
</organism>
<dbReference type="Gene3D" id="3.10.450.40">
    <property type="match status" value="1"/>
</dbReference>
<reference evidence="1" key="1">
    <citation type="submission" date="2021-02" db="EMBL/GenBank/DDBJ databases">
        <title>First Annotated Genome of the Yellow-green Alga Tribonema minus.</title>
        <authorList>
            <person name="Mahan K.M."/>
        </authorList>
    </citation>
    <scope>NUCLEOTIDE SEQUENCE</scope>
    <source>
        <strain evidence="1">UTEX B ZZ1240</strain>
    </source>
</reference>
<dbReference type="EMBL" id="JAFCMP010000525">
    <property type="protein sequence ID" value="KAG5177496.1"/>
    <property type="molecule type" value="Genomic_DNA"/>
</dbReference>
<name>A0A835YL50_9STRA</name>
<evidence type="ECO:0000313" key="1">
    <source>
        <dbReference type="EMBL" id="KAG5177496.1"/>
    </source>
</evidence>
<comment type="caution">
    <text evidence="1">The sequence shown here is derived from an EMBL/GenBank/DDBJ whole genome shotgun (WGS) entry which is preliminary data.</text>
</comment>
<keyword evidence="2" id="KW-1185">Reference proteome</keyword>
<gene>
    <name evidence="1" type="ORF">JKP88DRAFT_242186</name>
</gene>
<dbReference type="Pfam" id="PF11523">
    <property type="entry name" value="DUF3223"/>
    <property type="match status" value="1"/>
</dbReference>
<dbReference type="Proteomes" id="UP000664859">
    <property type="component" value="Unassembled WGS sequence"/>
</dbReference>